<dbReference type="GO" id="GO:0046872">
    <property type="term" value="F:metal ion binding"/>
    <property type="evidence" value="ECO:0007669"/>
    <property type="project" value="UniProtKB-KW"/>
</dbReference>
<evidence type="ECO:0000259" key="8">
    <source>
        <dbReference type="PROSITE" id="PS00498"/>
    </source>
</evidence>
<dbReference type="Pfam" id="PF12143">
    <property type="entry name" value="PPO1_KFDV"/>
    <property type="match status" value="1"/>
</dbReference>
<organism evidence="9 10">
    <name type="scientific">Papaver somniferum</name>
    <name type="common">Opium poppy</name>
    <dbReference type="NCBI Taxonomy" id="3469"/>
    <lineage>
        <taxon>Eukaryota</taxon>
        <taxon>Viridiplantae</taxon>
        <taxon>Streptophyta</taxon>
        <taxon>Embryophyta</taxon>
        <taxon>Tracheophyta</taxon>
        <taxon>Spermatophyta</taxon>
        <taxon>Magnoliopsida</taxon>
        <taxon>Ranunculales</taxon>
        <taxon>Papaveraceae</taxon>
        <taxon>Papaveroideae</taxon>
        <taxon>Papaver</taxon>
    </lineage>
</organism>
<dbReference type="Pfam" id="PF12142">
    <property type="entry name" value="PPO1_DWL"/>
    <property type="match status" value="1"/>
</dbReference>
<gene>
    <name evidence="9" type="ORF">C5167_037538</name>
</gene>
<keyword evidence="5" id="KW-0560">Oxidoreductase</keyword>
<dbReference type="InterPro" id="IPR050316">
    <property type="entry name" value="Tyrosinase/Hemocyanin"/>
</dbReference>
<dbReference type="PRINTS" id="PR00092">
    <property type="entry name" value="TYROSINASE"/>
</dbReference>
<dbReference type="PANTHER" id="PTHR11474">
    <property type="entry name" value="TYROSINASE FAMILY MEMBER"/>
    <property type="match status" value="1"/>
</dbReference>
<evidence type="ECO:0000256" key="6">
    <source>
        <dbReference type="ARBA" id="ARBA00023008"/>
    </source>
</evidence>
<dbReference type="Proteomes" id="UP000316621">
    <property type="component" value="Chromosome 1"/>
</dbReference>
<dbReference type="Pfam" id="PF00264">
    <property type="entry name" value="Tyrosinase"/>
    <property type="match status" value="1"/>
</dbReference>
<evidence type="ECO:0000313" key="9">
    <source>
        <dbReference type="EMBL" id="RZC44591.1"/>
    </source>
</evidence>
<evidence type="ECO:0000256" key="3">
    <source>
        <dbReference type="ARBA" id="ARBA00022723"/>
    </source>
</evidence>
<keyword evidence="3" id="KW-0479">Metal-binding</keyword>
<dbReference type="PROSITE" id="PS00498">
    <property type="entry name" value="TYROSINASE_2"/>
    <property type="match status" value="1"/>
</dbReference>
<dbReference type="PANTHER" id="PTHR11474:SF128">
    <property type="entry name" value="AUREUSIDIN SYNTHASE-LIKE"/>
    <property type="match status" value="1"/>
</dbReference>
<accession>A0A4Y7IAC7</accession>
<keyword evidence="4" id="KW-0883">Thioether bond</keyword>
<evidence type="ECO:0000256" key="4">
    <source>
        <dbReference type="ARBA" id="ARBA00022784"/>
    </source>
</evidence>
<evidence type="ECO:0000256" key="7">
    <source>
        <dbReference type="ARBA" id="ARBA00023157"/>
    </source>
</evidence>
<protein>
    <recommendedName>
        <fullName evidence="8">Tyrosinase copper-binding domain-containing protein</fullName>
    </recommendedName>
</protein>
<proteinExistence type="inferred from homology"/>
<comment type="similarity">
    <text evidence="2">Belongs to the tyrosinase family.</text>
</comment>
<sequence>MSPILRKKGMVRITYKGLHDQHILLAKKTSLVLPNGGYVIPRLDQHSAGISSALYKEFDKDGDDLIESDGKLAMLGQFMALVLIVDAYGLLLSKLLLQWGKREEIVNLHEVTEDPRINSGQNHEEFDFDRRVISPNLSSCHDSYAVPGEMMVNCCPPRPESEEHVIDFVLPPPSTLRVRRPAHLVDDEYIAKLKKAVKIMKSLPYTDPRNWMRQANMHCLYCTGSYNQKYSNSIEVDIHKTWYFFPWHRMMIYFHEKIIGSLIGDEDFALPFWQWDAPEGMSMPSMYWEGALVDTERNPLHISPNSIGDLNYQMTESNLSREELVSSNLAFMYNQMVSGATTSELFMGCPFKVGEAGECLGRGTIEAAPHNTMHSWVGKHANRYNENMGVFYSAARDPTFYAHHANIDRLWEVWRKMANYKKDIVDPDWLNAYFYFHNEKSQLVRVSIHQILNITDMGYRYQDVDLPWLNAKPKPSMSPKIARNRLKMNMKNFSTRADQKLSNVLQLVTEKSSCFEPTGRTLHTNVRVRVYRPRKSRTKQEIEAEEEVLVVYGIDVKKDMYVKFDVYVNVVFSGSERTSDINLGPESREFAGTYVSLQHGVRKIMNEGDTMIKRKRKTNFNLGISELLKDLEADEDDSILVTLVPRNGSGVNTTVDGVRIDYLPRYTQ</sequence>
<dbReference type="EMBL" id="CM010715">
    <property type="protein sequence ID" value="RZC44591.1"/>
    <property type="molecule type" value="Genomic_DNA"/>
</dbReference>
<dbReference type="Gramene" id="RZC44591">
    <property type="protein sequence ID" value="RZC44591"/>
    <property type="gene ID" value="C5167_037538"/>
</dbReference>
<dbReference type="InterPro" id="IPR002227">
    <property type="entry name" value="Tyrosinase_Cu-bd"/>
</dbReference>
<keyword evidence="6" id="KW-0186">Copper</keyword>
<evidence type="ECO:0000256" key="2">
    <source>
        <dbReference type="ARBA" id="ARBA00009928"/>
    </source>
</evidence>
<dbReference type="Gene3D" id="1.10.1280.10">
    <property type="entry name" value="Di-copper center containing domain from catechol oxidase"/>
    <property type="match status" value="1"/>
</dbReference>
<dbReference type="GO" id="GO:0004097">
    <property type="term" value="F:catechol oxidase activity"/>
    <property type="evidence" value="ECO:0007669"/>
    <property type="project" value="InterPro"/>
</dbReference>
<keyword evidence="7" id="KW-1015">Disulfide bond</keyword>
<dbReference type="InterPro" id="IPR008922">
    <property type="entry name" value="Di-copper_centre_dom_sf"/>
</dbReference>
<dbReference type="InterPro" id="IPR022739">
    <property type="entry name" value="Polyphenol_oxidase_cen"/>
</dbReference>
<evidence type="ECO:0000256" key="5">
    <source>
        <dbReference type="ARBA" id="ARBA00023002"/>
    </source>
</evidence>
<dbReference type="OMA" id="XATTTEI"/>
<evidence type="ECO:0000313" key="10">
    <source>
        <dbReference type="Proteomes" id="UP000316621"/>
    </source>
</evidence>
<feature type="domain" description="Tyrosinase copper-binding" evidence="8">
    <location>
        <begin position="397"/>
        <end position="408"/>
    </location>
</feature>
<dbReference type="SUPFAM" id="SSF48056">
    <property type="entry name" value="Di-copper centre-containing domain"/>
    <property type="match status" value="1"/>
</dbReference>
<evidence type="ECO:0000256" key="1">
    <source>
        <dbReference type="ARBA" id="ARBA00001973"/>
    </source>
</evidence>
<name>A0A4Y7IAC7_PAPSO</name>
<comment type="cofactor">
    <cofactor evidence="1">
        <name>Cu(2+)</name>
        <dbReference type="ChEBI" id="CHEBI:29036"/>
    </cofactor>
</comment>
<keyword evidence="10" id="KW-1185">Reference proteome</keyword>
<dbReference type="STRING" id="3469.A0A4Y7IAC7"/>
<dbReference type="AlphaFoldDB" id="A0A4Y7IAC7"/>
<reference evidence="9 10" key="1">
    <citation type="journal article" date="2018" name="Science">
        <title>The opium poppy genome and morphinan production.</title>
        <authorList>
            <person name="Guo L."/>
            <person name="Winzer T."/>
            <person name="Yang X."/>
            <person name="Li Y."/>
            <person name="Ning Z."/>
            <person name="He Z."/>
            <person name="Teodor R."/>
            <person name="Lu Y."/>
            <person name="Bowser T.A."/>
            <person name="Graham I.A."/>
            <person name="Ye K."/>
        </authorList>
    </citation>
    <scope>NUCLEOTIDE SEQUENCE [LARGE SCALE GENOMIC DNA]</scope>
    <source>
        <strain evidence="10">cv. HN1</strain>
        <tissue evidence="9">Leaves</tissue>
    </source>
</reference>
<dbReference type="InterPro" id="IPR022740">
    <property type="entry name" value="Polyphenol_oxidase_C"/>
</dbReference>